<reference evidence="1 2" key="1">
    <citation type="submission" date="2018-11" db="EMBL/GenBank/DDBJ databases">
        <authorList>
            <consortium name="Pathogen Informatics"/>
        </authorList>
    </citation>
    <scope>NUCLEOTIDE SEQUENCE [LARGE SCALE GENOMIC DNA]</scope>
    <source>
        <strain evidence="1 2">Zambia</strain>
    </source>
</reference>
<dbReference type="Proteomes" id="UP000277204">
    <property type="component" value="Unassembled WGS sequence"/>
</dbReference>
<dbReference type="PANTHER" id="PTHR21301">
    <property type="entry name" value="REVERSE TRANSCRIPTASE"/>
    <property type="match status" value="1"/>
</dbReference>
<dbReference type="PANTHER" id="PTHR21301:SF10">
    <property type="entry name" value="REVERSE TRANSCRIPTASE DOMAIN-CONTAINING PROTEIN"/>
    <property type="match status" value="1"/>
</dbReference>
<dbReference type="EMBL" id="UZAI01017017">
    <property type="protein sequence ID" value="VDP19398.1"/>
    <property type="molecule type" value="Genomic_DNA"/>
</dbReference>
<accession>A0A183MIL5</accession>
<keyword evidence="2" id="KW-1185">Reference proteome</keyword>
<dbReference type="AlphaFoldDB" id="A0A183MIL5"/>
<proteinExistence type="predicted"/>
<sequence length="134" mass="15507">MRIKSEKNNKDLTDSTKKKITKVLRDLLRKMIDNSTYNNLRPHGSRLLQMYGLPKTHKQGSPLRLILSMVNSPYHKVERRLANKLKPVRQRLATYTLKNSFVFADSMNHINIAGKFMVPLDVTSLFTKISLLEP</sequence>
<protein>
    <submittedName>
        <fullName evidence="1">Uncharacterized protein</fullName>
    </submittedName>
</protein>
<organism evidence="1 2">
    <name type="scientific">Schistosoma margrebowiei</name>
    <dbReference type="NCBI Taxonomy" id="48269"/>
    <lineage>
        <taxon>Eukaryota</taxon>
        <taxon>Metazoa</taxon>
        <taxon>Spiralia</taxon>
        <taxon>Lophotrochozoa</taxon>
        <taxon>Platyhelminthes</taxon>
        <taxon>Trematoda</taxon>
        <taxon>Digenea</taxon>
        <taxon>Strigeidida</taxon>
        <taxon>Schistosomatoidea</taxon>
        <taxon>Schistosomatidae</taxon>
        <taxon>Schistosoma</taxon>
    </lineage>
</organism>
<evidence type="ECO:0000313" key="2">
    <source>
        <dbReference type="Proteomes" id="UP000277204"/>
    </source>
</evidence>
<gene>
    <name evidence="1" type="ORF">SMRZ_LOCUS15890</name>
</gene>
<name>A0A183MIL5_9TREM</name>
<evidence type="ECO:0000313" key="1">
    <source>
        <dbReference type="EMBL" id="VDP19398.1"/>
    </source>
</evidence>